<organism evidence="4 5">
    <name type="scientific">Microvirga lupini</name>
    <dbReference type="NCBI Taxonomy" id="420324"/>
    <lineage>
        <taxon>Bacteria</taxon>
        <taxon>Pseudomonadati</taxon>
        <taxon>Pseudomonadota</taxon>
        <taxon>Alphaproteobacteria</taxon>
        <taxon>Hyphomicrobiales</taxon>
        <taxon>Methylobacteriaceae</taxon>
        <taxon>Microvirga</taxon>
    </lineage>
</organism>
<accession>A0A7W4VQQ1</accession>
<dbReference type="SUPFAM" id="SSF52091">
    <property type="entry name" value="SpoIIaa-like"/>
    <property type="match status" value="1"/>
</dbReference>
<name>A0A7W4VQQ1_9HYPH</name>
<proteinExistence type="inferred from homology"/>
<dbReference type="RefSeq" id="WP_210277754.1">
    <property type="nucleotide sequence ID" value="NZ_JACHWB010000011.1"/>
</dbReference>
<evidence type="ECO:0000256" key="2">
    <source>
        <dbReference type="RuleBase" id="RU003749"/>
    </source>
</evidence>
<evidence type="ECO:0000256" key="1">
    <source>
        <dbReference type="ARBA" id="ARBA00009013"/>
    </source>
</evidence>
<dbReference type="PROSITE" id="PS50801">
    <property type="entry name" value="STAS"/>
    <property type="match status" value="1"/>
</dbReference>
<dbReference type="InterPro" id="IPR003658">
    <property type="entry name" value="Anti-sigma_ant"/>
</dbReference>
<comment type="caution">
    <text evidence="4">The sequence shown here is derived from an EMBL/GenBank/DDBJ whole genome shotgun (WGS) entry which is preliminary data.</text>
</comment>
<dbReference type="Proteomes" id="UP000532010">
    <property type="component" value="Unassembled WGS sequence"/>
</dbReference>
<dbReference type="CDD" id="cd07043">
    <property type="entry name" value="STAS_anti-anti-sigma_factors"/>
    <property type="match status" value="1"/>
</dbReference>
<reference evidence="4 5" key="1">
    <citation type="submission" date="2020-08" db="EMBL/GenBank/DDBJ databases">
        <title>The Agave Microbiome: Exploring the role of microbial communities in plant adaptations to desert environments.</title>
        <authorList>
            <person name="Partida-Martinez L.P."/>
        </authorList>
    </citation>
    <scope>NUCLEOTIDE SEQUENCE [LARGE SCALE GENOMIC DNA]</scope>
    <source>
        <strain evidence="4 5">AT3.9</strain>
    </source>
</reference>
<dbReference type="Pfam" id="PF01740">
    <property type="entry name" value="STAS"/>
    <property type="match status" value="1"/>
</dbReference>
<dbReference type="InterPro" id="IPR036513">
    <property type="entry name" value="STAS_dom_sf"/>
</dbReference>
<evidence type="ECO:0000259" key="3">
    <source>
        <dbReference type="PROSITE" id="PS50801"/>
    </source>
</evidence>
<dbReference type="GO" id="GO:0043856">
    <property type="term" value="F:anti-sigma factor antagonist activity"/>
    <property type="evidence" value="ECO:0007669"/>
    <property type="project" value="InterPro"/>
</dbReference>
<dbReference type="PANTHER" id="PTHR33495">
    <property type="entry name" value="ANTI-SIGMA FACTOR ANTAGONIST TM_1081-RELATED-RELATED"/>
    <property type="match status" value="1"/>
</dbReference>
<protein>
    <recommendedName>
        <fullName evidence="2">Anti-sigma factor antagonist</fullName>
    </recommendedName>
</protein>
<dbReference type="AlphaFoldDB" id="A0A7W4VQQ1"/>
<keyword evidence="5" id="KW-1185">Reference proteome</keyword>
<evidence type="ECO:0000313" key="4">
    <source>
        <dbReference type="EMBL" id="MBB3021564.1"/>
    </source>
</evidence>
<dbReference type="Gene3D" id="3.30.750.24">
    <property type="entry name" value="STAS domain"/>
    <property type="match status" value="1"/>
</dbReference>
<dbReference type="EMBL" id="JACHWB010000011">
    <property type="protein sequence ID" value="MBB3021564.1"/>
    <property type="molecule type" value="Genomic_DNA"/>
</dbReference>
<sequence length="109" mass="11860">MMVEMEHREQGIAFVRLSGRLDAAAAPHVLSRLKDAVADGRSRLAVDLSEVSFIDSTGLGTLVSGLKAARRAEGDLRLVAPNSQAQRLLRLTTLDRVFVTSDTLDEVWA</sequence>
<comment type="similarity">
    <text evidence="1 2">Belongs to the anti-sigma-factor antagonist family.</text>
</comment>
<evidence type="ECO:0000313" key="5">
    <source>
        <dbReference type="Proteomes" id="UP000532010"/>
    </source>
</evidence>
<dbReference type="InterPro" id="IPR002645">
    <property type="entry name" value="STAS_dom"/>
</dbReference>
<feature type="domain" description="STAS" evidence="3">
    <location>
        <begin position="10"/>
        <end position="109"/>
    </location>
</feature>
<dbReference type="PANTHER" id="PTHR33495:SF2">
    <property type="entry name" value="ANTI-SIGMA FACTOR ANTAGONIST TM_1081-RELATED"/>
    <property type="match status" value="1"/>
</dbReference>
<gene>
    <name evidence="4" type="ORF">FHR70_004665</name>
</gene>
<dbReference type="NCBIfam" id="TIGR00377">
    <property type="entry name" value="ant_ant_sig"/>
    <property type="match status" value="1"/>
</dbReference>